<dbReference type="SMART" id="SM00324">
    <property type="entry name" value="RhoGAP"/>
    <property type="match status" value="1"/>
</dbReference>
<dbReference type="InterPro" id="IPR032498">
    <property type="entry name" value="PI3K_P85_iSH2"/>
</dbReference>
<evidence type="ECO:0000259" key="6">
    <source>
        <dbReference type="PROSITE" id="PS50001"/>
    </source>
</evidence>
<proteinExistence type="predicted"/>
<dbReference type="PRINTS" id="PR00401">
    <property type="entry name" value="SH2DOMAIN"/>
</dbReference>
<dbReference type="InterPro" id="IPR036860">
    <property type="entry name" value="SH2_dom_sf"/>
</dbReference>
<feature type="transmembrane region" description="Helical" evidence="5">
    <location>
        <begin position="109"/>
        <end position="127"/>
    </location>
</feature>
<dbReference type="PRINTS" id="PR00678">
    <property type="entry name" value="PI3KINASEP85"/>
</dbReference>
<keyword evidence="5" id="KW-0812">Transmembrane</keyword>
<dbReference type="Pfam" id="PF00017">
    <property type="entry name" value="SH2"/>
    <property type="match status" value="1"/>
</dbReference>
<protein>
    <recommendedName>
        <fullName evidence="10">Phosphatidylinositol 3-kinase regulatory subunit alpha</fullName>
    </recommendedName>
</protein>
<evidence type="ECO:0000259" key="7">
    <source>
        <dbReference type="PROSITE" id="PS50238"/>
    </source>
</evidence>
<evidence type="ECO:0000256" key="3">
    <source>
        <dbReference type="SAM" id="Coils"/>
    </source>
</evidence>
<feature type="compositionally biased region" description="Polar residues" evidence="4">
    <location>
        <begin position="404"/>
        <end position="421"/>
    </location>
</feature>
<dbReference type="SUPFAM" id="SSF55550">
    <property type="entry name" value="SH2 domain"/>
    <property type="match status" value="2"/>
</dbReference>
<evidence type="ECO:0000313" key="8">
    <source>
        <dbReference type="EMBL" id="KAK2167461.1"/>
    </source>
</evidence>
<evidence type="ECO:0000256" key="2">
    <source>
        <dbReference type="PROSITE-ProRule" id="PRU00191"/>
    </source>
</evidence>
<keyword evidence="5" id="KW-1133">Transmembrane helix</keyword>
<dbReference type="PROSITE" id="PS50001">
    <property type="entry name" value="SH2"/>
    <property type="match status" value="2"/>
</dbReference>
<dbReference type="Gene3D" id="1.10.287.1490">
    <property type="match status" value="1"/>
</dbReference>
<dbReference type="GO" id="GO:0005096">
    <property type="term" value="F:GTPase activator activity"/>
    <property type="evidence" value="ECO:0007669"/>
    <property type="project" value="UniProtKB-KW"/>
</dbReference>
<evidence type="ECO:0000256" key="5">
    <source>
        <dbReference type="SAM" id="Phobius"/>
    </source>
</evidence>
<dbReference type="PANTHER" id="PTHR46075:SF5">
    <property type="entry name" value="PHOSPHATIDYLINOSITOL 3-KINASE REGULATORY SUBUNIT ALPHA"/>
    <property type="match status" value="1"/>
</dbReference>
<dbReference type="Pfam" id="PF16454">
    <property type="entry name" value="PI3K_P85_iSH2"/>
    <property type="match status" value="1"/>
</dbReference>
<evidence type="ECO:0000256" key="1">
    <source>
        <dbReference type="ARBA" id="ARBA00022468"/>
    </source>
</evidence>
<reference evidence="8" key="1">
    <citation type="journal article" date="2023" name="Mol. Biol. Evol.">
        <title>Third-Generation Sequencing Reveals the Adaptive Role of the Epigenome in Three Deep-Sea Polychaetes.</title>
        <authorList>
            <person name="Perez M."/>
            <person name="Aroh O."/>
            <person name="Sun Y."/>
            <person name="Lan Y."/>
            <person name="Juniper S.K."/>
            <person name="Young C.R."/>
            <person name="Angers B."/>
            <person name="Qian P.Y."/>
        </authorList>
    </citation>
    <scope>NUCLEOTIDE SEQUENCE</scope>
    <source>
        <strain evidence="8">P08H-3</strain>
    </source>
</reference>
<dbReference type="AlphaFoldDB" id="A0AAD9K9U8"/>
<keyword evidence="5" id="KW-0472">Membrane</keyword>
<feature type="domain" description="SH2" evidence="6">
    <location>
        <begin position="434"/>
        <end position="501"/>
    </location>
</feature>
<keyword evidence="1" id="KW-0343">GTPase activation</keyword>
<dbReference type="InterPro" id="IPR008936">
    <property type="entry name" value="Rho_GTPase_activation_prot"/>
</dbReference>
<dbReference type="CDD" id="cd00159">
    <property type="entry name" value="RhoGAP"/>
    <property type="match status" value="1"/>
</dbReference>
<dbReference type="InterPro" id="IPR000198">
    <property type="entry name" value="RhoGAP_dom"/>
</dbReference>
<evidence type="ECO:0008006" key="10">
    <source>
        <dbReference type="Google" id="ProtNLM"/>
    </source>
</evidence>
<feature type="coiled-coil region" evidence="3">
    <location>
        <begin position="539"/>
        <end position="573"/>
    </location>
</feature>
<keyword evidence="3" id="KW-0175">Coiled coil</keyword>
<sequence>MNFRTCDPRGRSIIHDEVQKLGVISADERGQIFIGKAVKCNDGIRAYVMLNTCGQVAVPATMPSRSKVFQIYNDATCVKSSFGESTSRVLAVLVRTYATRWRDSLFRRFVIYGFKIVTISSIALLWINNLYNVTGKRQCGLCCHRKCLATGLPTCSQGPHDMTSSPFGQSLSEQLAANQNAPTVLLLCTEELERRARDRCEDLFDVYRTSVSSDEINKLKGLFCFESPAEIDLSEYTSSVIGGTIKKFLRELPDALISEASYNKFIEAAKIKDDEACKASLLMLSKELPDAHQKTLQYMMAHFCRVCRHQEVLSERQQLSRLSQVFCHILMRPPWEHIIKIVHNVEYHVRVFELLLKGGQWGDSLPEEMAAPPPLLCPHRIVIILHVLFGTFHLPVPPRVPETISDSSPGTQIQRGPSTDTAPIDSQKLKDLEWYWGNITRTEVNEKMDNSPDGTFLVRDAYMQSHGDYTLTLRMGGGNKLIKIYHRDGKYGFADPFKFNSDTALKNQALEAFKETVEVFEEQLALQESYQKHANASEMMKLKKNRDLLSERLKAYRESRKSLEEGLKEQGKNNRSLMAEMNAMKPDIKRLYKQREQYKKWLQDNGQMQMKQIEALLYEVDTTLERGVGPQPEDLVDQLMRDSHMESTIPHYDQQTWFVSIEREPAISLLQNRRAETFLIRPSKDGAFALSVVVPYDKLHTNSSPNTTVVHCRIEKHESGYGFAEPYYIYPELMDLVLHYRVTSLVEHNNCMDITLKYPVNAESYQLETVTNHDRDSVGTYQSMTQHMDG</sequence>
<dbReference type="GO" id="GO:0007165">
    <property type="term" value="P:signal transduction"/>
    <property type="evidence" value="ECO:0007669"/>
    <property type="project" value="InterPro"/>
</dbReference>
<evidence type="ECO:0000313" key="9">
    <source>
        <dbReference type="Proteomes" id="UP001208570"/>
    </source>
</evidence>
<dbReference type="InterPro" id="IPR051854">
    <property type="entry name" value="Rho-type_GAP"/>
</dbReference>
<gene>
    <name evidence="8" type="ORF">LSH36_27g01007</name>
</gene>
<dbReference type="SUPFAM" id="SSF48350">
    <property type="entry name" value="GTPase activation domain, GAP"/>
    <property type="match status" value="1"/>
</dbReference>
<feature type="domain" description="SH2" evidence="6">
    <location>
        <begin position="656"/>
        <end position="760"/>
    </location>
</feature>
<dbReference type="Gene3D" id="1.10.555.10">
    <property type="entry name" value="Rho GTPase activation protein"/>
    <property type="match status" value="1"/>
</dbReference>
<dbReference type="PROSITE" id="PS50238">
    <property type="entry name" value="RHOGAP"/>
    <property type="match status" value="1"/>
</dbReference>
<dbReference type="Gene3D" id="3.30.505.10">
    <property type="entry name" value="SH2 domain"/>
    <property type="match status" value="2"/>
</dbReference>
<feature type="domain" description="Rho-GAP" evidence="7">
    <location>
        <begin position="169"/>
        <end position="363"/>
    </location>
</feature>
<organism evidence="8 9">
    <name type="scientific">Paralvinella palmiformis</name>
    <dbReference type="NCBI Taxonomy" id="53620"/>
    <lineage>
        <taxon>Eukaryota</taxon>
        <taxon>Metazoa</taxon>
        <taxon>Spiralia</taxon>
        <taxon>Lophotrochozoa</taxon>
        <taxon>Annelida</taxon>
        <taxon>Polychaeta</taxon>
        <taxon>Sedentaria</taxon>
        <taxon>Canalipalpata</taxon>
        <taxon>Terebellida</taxon>
        <taxon>Terebelliformia</taxon>
        <taxon>Alvinellidae</taxon>
        <taxon>Paralvinella</taxon>
    </lineage>
</organism>
<dbReference type="PANTHER" id="PTHR46075">
    <property type="entry name" value="CHIMERIN FAMILY MEMBER"/>
    <property type="match status" value="1"/>
</dbReference>
<name>A0AAD9K9U8_9ANNE</name>
<dbReference type="Proteomes" id="UP001208570">
    <property type="component" value="Unassembled WGS sequence"/>
</dbReference>
<accession>A0AAD9K9U8</accession>
<feature type="region of interest" description="Disordered" evidence="4">
    <location>
        <begin position="401"/>
        <end position="424"/>
    </location>
</feature>
<keyword evidence="9" id="KW-1185">Reference proteome</keyword>
<dbReference type="SMART" id="SM00252">
    <property type="entry name" value="SH2"/>
    <property type="match status" value="2"/>
</dbReference>
<dbReference type="EMBL" id="JAODUP010000027">
    <property type="protein sequence ID" value="KAK2167461.1"/>
    <property type="molecule type" value="Genomic_DNA"/>
</dbReference>
<comment type="caution">
    <text evidence="8">The sequence shown here is derived from an EMBL/GenBank/DDBJ whole genome shotgun (WGS) entry which is preliminary data.</text>
</comment>
<dbReference type="InterPro" id="IPR000980">
    <property type="entry name" value="SH2"/>
</dbReference>
<dbReference type="Pfam" id="PF00620">
    <property type="entry name" value="RhoGAP"/>
    <property type="match status" value="1"/>
</dbReference>
<keyword evidence="2" id="KW-0727">SH2 domain</keyword>
<evidence type="ECO:0000256" key="4">
    <source>
        <dbReference type="SAM" id="MobiDB-lite"/>
    </source>
</evidence>